<dbReference type="Gene3D" id="3.40.50.10610">
    <property type="entry name" value="ABC-type transport auxiliary lipoprotein component"/>
    <property type="match status" value="1"/>
</dbReference>
<proteinExistence type="predicted"/>
<evidence type="ECO:0000313" key="2">
    <source>
        <dbReference type="Proteomes" id="UP000229307"/>
    </source>
</evidence>
<gene>
    <name evidence="1" type="ORF">COY52_11300</name>
</gene>
<sequence length="294" mass="34042">MICSLVYIIQLRHLNMKPPPIPLKVGVLRFEDRRNENDCSVIFSVPFNKEFTKALVNQFTQSNVFEEVKEVPFNLLQQFENSSVNDTISRAIADELKVNVLLCGKIEKWRFDTIRKGVFLLEYTVESIFKLLLIDINTSSIIWVDKCSLKTKEEIVANPISFEEKKILKRLIAKMMKEVNEEIQKMMIFDLTSENTKDYSSNYFTPKIVLKGSINEENVFLKAKKDEIRKEGISLAQTTIVIEAIPAAAIFGFTWYWAYPLIAVPSWFIASNMGESNAKKIVEQKKRVFFEKDQ</sequence>
<name>A0A2M7S5N0_9BACT</name>
<evidence type="ECO:0000313" key="1">
    <source>
        <dbReference type="EMBL" id="PIZ14698.1"/>
    </source>
</evidence>
<dbReference type="Proteomes" id="UP000229307">
    <property type="component" value="Unassembled WGS sequence"/>
</dbReference>
<dbReference type="EMBL" id="PFMR01000313">
    <property type="protein sequence ID" value="PIZ14698.1"/>
    <property type="molecule type" value="Genomic_DNA"/>
</dbReference>
<comment type="caution">
    <text evidence="1">The sequence shown here is derived from an EMBL/GenBank/DDBJ whole genome shotgun (WGS) entry which is preliminary data.</text>
</comment>
<accession>A0A2M7S5N0</accession>
<organism evidence="1 2">
    <name type="scientific">Candidatus Desantisbacteria bacterium CG_4_10_14_0_8_um_filter_48_22</name>
    <dbReference type="NCBI Taxonomy" id="1974543"/>
    <lineage>
        <taxon>Bacteria</taxon>
        <taxon>Candidatus Desantisiibacteriota</taxon>
    </lineage>
</organism>
<reference evidence="2" key="1">
    <citation type="submission" date="2017-09" db="EMBL/GenBank/DDBJ databases">
        <title>Depth-based differentiation of microbial function through sediment-hosted aquifers and enrichment of novel symbionts in the deep terrestrial subsurface.</title>
        <authorList>
            <person name="Probst A.J."/>
            <person name="Ladd B."/>
            <person name="Jarett J.K."/>
            <person name="Geller-Mcgrath D.E."/>
            <person name="Sieber C.M.K."/>
            <person name="Emerson J.B."/>
            <person name="Anantharaman K."/>
            <person name="Thomas B.C."/>
            <person name="Malmstrom R."/>
            <person name="Stieglmeier M."/>
            <person name="Klingl A."/>
            <person name="Woyke T."/>
            <person name="Ryan C.M."/>
            <person name="Banfield J.F."/>
        </authorList>
    </citation>
    <scope>NUCLEOTIDE SEQUENCE [LARGE SCALE GENOMIC DNA]</scope>
</reference>
<dbReference type="AlphaFoldDB" id="A0A2M7S5N0"/>
<protein>
    <submittedName>
        <fullName evidence="1">Uncharacterized protein</fullName>
    </submittedName>
</protein>